<dbReference type="SUPFAM" id="SSF52777">
    <property type="entry name" value="CoA-dependent acyltransferases"/>
    <property type="match status" value="2"/>
</dbReference>
<dbReference type="Gene3D" id="3.30.559.10">
    <property type="entry name" value="Chloramphenicol acetyltransferase-like domain"/>
    <property type="match status" value="1"/>
</dbReference>
<evidence type="ECO:0000259" key="7">
    <source>
        <dbReference type="Pfam" id="PF00755"/>
    </source>
</evidence>
<feature type="binding site" evidence="5">
    <location>
        <position position="493"/>
    </location>
    <ligand>
        <name>(R)-carnitine</name>
        <dbReference type="ChEBI" id="CHEBI:16347"/>
    </ligand>
</feature>
<evidence type="ECO:0000256" key="3">
    <source>
        <dbReference type="ARBA" id="ARBA00023315"/>
    </source>
</evidence>
<organism evidence="8 9">
    <name type="scientific">Gadus morhua</name>
    <name type="common">Atlantic cod</name>
    <dbReference type="NCBI Taxonomy" id="8049"/>
    <lineage>
        <taxon>Eukaryota</taxon>
        <taxon>Metazoa</taxon>
        <taxon>Chordata</taxon>
        <taxon>Craniata</taxon>
        <taxon>Vertebrata</taxon>
        <taxon>Euteleostomi</taxon>
        <taxon>Actinopterygii</taxon>
        <taxon>Neopterygii</taxon>
        <taxon>Teleostei</taxon>
        <taxon>Neoteleostei</taxon>
        <taxon>Acanthomorphata</taxon>
        <taxon>Zeiogadaria</taxon>
        <taxon>Gadariae</taxon>
        <taxon>Gadiformes</taxon>
        <taxon>Gadoidei</taxon>
        <taxon>Gadidae</taxon>
        <taxon>Gadus</taxon>
    </lineage>
</organism>
<feature type="active site" description="Proton acceptor" evidence="4">
    <location>
        <position position="382"/>
    </location>
</feature>
<keyword evidence="2 6" id="KW-0808">Transferase</keyword>
<keyword evidence="9" id="KW-1185">Reference proteome</keyword>
<evidence type="ECO:0000256" key="5">
    <source>
        <dbReference type="PIRSR" id="PIRSR600542-2"/>
    </source>
</evidence>
<dbReference type="GO" id="GO:0004092">
    <property type="term" value="F:carnitine O-acetyltransferase activity"/>
    <property type="evidence" value="ECO:0007669"/>
    <property type="project" value="UniProtKB-EC"/>
</dbReference>
<feature type="binding site" evidence="5">
    <location>
        <position position="491"/>
    </location>
    <ligand>
        <name>(R)-carnitine</name>
        <dbReference type="ChEBI" id="CHEBI:16347"/>
    </ligand>
</feature>
<comment type="similarity">
    <text evidence="1 6">Belongs to the carnitine/choline acetyltransferase family.</text>
</comment>
<reference evidence="8" key="1">
    <citation type="submission" date="2025-08" db="UniProtKB">
        <authorList>
            <consortium name="Ensembl"/>
        </authorList>
    </citation>
    <scope>IDENTIFICATION</scope>
</reference>
<dbReference type="GeneTree" id="ENSGT01150000286917"/>
<dbReference type="PROSITE" id="PS00440">
    <property type="entry name" value="ACYLTRANSF_C_2"/>
    <property type="match status" value="1"/>
</dbReference>
<name>A0A8C5BS42_GADMO</name>
<dbReference type="OrthoDB" id="240216at2759"/>
<dbReference type="GO" id="GO:0005783">
    <property type="term" value="C:endoplasmic reticulum"/>
    <property type="evidence" value="ECO:0007669"/>
    <property type="project" value="UniProtKB-SubCell"/>
</dbReference>
<dbReference type="GO" id="GO:0006631">
    <property type="term" value="P:fatty acid metabolic process"/>
    <property type="evidence" value="ECO:0007669"/>
    <property type="project" value="UniProtKB-KW"/>
</dbReference>
<dbReference type="InterPro" id="IPR042231">
    <property type="entry name" value="Cho/carn_acyl_trans_2"/>
</dbReference>
<evidence type="ECO:0000256" key="1">
    <source>
        <dbReference type="ARBA" id="ARBA00005232"/>
    </source>
</evidence>
<keyword evidence="3 6" id="KW-0012">Acyltransferase</keyword>
<reference evidence="8" key="2">
    <citation type="submission" date="2025-09" db="UniProtKB">
        <authorList>
            <consortium name="Ensembl"/>
        </authorList>
    </citation>
    <scope>IDENTIFICATION</scope>
</reference>
<feature type="binding site" evidence="5">
    <location>
        <position position="504"/>
    </location>
    <ligand>
        <name>CoA</name>
        <dbReference type="ChEBI" id="CHEBI:57287"/>
    </ligand>
</feature>
<sequence>MRLHGCRVVRIVAQWEDLLPSCTSTRIVGRFSSRMWGILTRTTFKMGMEKTSGLVRPVSATKLAGRFLAHQEGLPSLPVPALQQTCDRYLAVLEPIVETEKLKRTRELVTDFQKAGGMGERLQKSLEKRAQGTENWLSDWWVLCAYLDYRLPVVIHSNPGLLLPRFDFRDKQGQLRHAAKLIAGVLDFKAQVDNETLPVEHMGRRPLCMNQYYQLLSSCRVPGIHRDSVVNHAKGPTASRHMVVAHHNQFFTLDVYNGDGSPLNEDQLLVQLRKICEASPQSSEEPVGILTSQDRNVWGKAYLELIKDPTNKESVEAIQRSIFTLSLDSMSHHALGETDHSGAAQQMLHGGGSHLNSGNRWFDKTLQFILGEDGMFGLNYEHAPAEGPPIVALIDHVEECMKKADMAHSPTSPLPAPRKLHFNITPDIRRHIEEAKLHLNTMVQQLDLKLLVFKHFGKNIPKSFKMSPDAFIQIGLQLAYYRLHQKPCSTYESASLRMFRLGRTDTIRSASTDSSNFAKAFDDPGKKNAEKVALLERAIKAHRAYTEMAIQGQAIDRHLLGLKLQAIEEQVSLPEIFTDPSYAAAMHFKMSTSQVPAKSDCVMCFGPVVEDGYGVCYNPKDKHINLVVSSFSTCQETDTGRMVQGVEAALLDMRTLLESTPKAKL</sequence>
<protein>
    <submittedName>
        <fullName evidence="8">Carnitine O-acetyltransferase a</fullName>
    </submittedName>
</protein>
<feature type="binding site" evidence="5">
    <location>
        <position position="543"/>
    </location>
    <ligand>
        <name>CoA</name>
        <dbReference type="ChEBI" id="CHEBI:57287"/>
    </ligand>
</feature>
<evidence type="ECO:0000256" key="4">
    <source>
        <dbReference type="PIRSR" id="PIRSR600542-1"/>
    </source>
</evidence>
<evidence type="ECO:0000313" key="8">
    <source>
        <dbReference type="Ensembl" id="ENSGMOP00000049914.1"/>
    </source>
</evidence>
<dbReference type="AlphaFoldDB" id="A0A8C5BS42"/>
<evidence type="ECO:0000313" key="9">
    <source>
        <dbReference type="Proteomes" id="UP000694546"/>
    </source>
</evidence>
<gene>
    <name evidence="8" type="primary">CRAT</name>
    <name evidence="8" type="synonym">crata</name>
</gene>
<dbReference type="Gene3D" id="3.30.559.70">
    <property type="entry name" value="Choline/Carnitine o-acyltransferase, domain 2"/>
    <property type="match status" value="1"/>
</dbReference>
<dbReference type="InterPro" id="IPR000542">
    <property type="entry name" value="Carn_acyl_trans"/>
</dbReference>
<dbReference type="GO" id="GO:0005743">
    <property type="term" value="C:mitochondrial inner membrane"/>
    <property type="evidence" value="ECO:0007669"/>
    <property type="project" value="UniProtKB-SubCell"/>
</dbReference>
<proteinExistence type="inferred from homology"/>
<accession>A0A8C5BS42</accession>
<dbReference type="Ensembl" id="ENSGMOT00000043516.1">
    <property type="protein sequence ID" value="ENSGMOP00000049914.1"/>
    <property type="gene ID" value="ENSGMOG00000003957.2"/>
</dbReference>
<dbReference type="Proteomes" id="UP000694546">
    <property type="component" value="Chromosome 4"/>
</dbReference>
<dbReference type="OMA" id="ENHSKGP"/>
<dbReference type="GO" id="GO:0008458">
    <property type="term" value="F:carnitine O-octanoyltransferase activity"/>
    <property type="evidence" value="ECO:0007669"/>
    <property type="project" value="UniProtKB-EC"/>
</dbReference>
<dbReference type="PANTHER" id="PTHR22589:SF50">
    <property type="entry name" value="CARNITINE O-ACETYLTRANSFERASE"/>
    <property type="match status" value="1"/>
</dbReference>
<feature type="binding site" evidence="5">
    <location>
        <position position="458"/>
    </location>
    <ligand>
        <name>CoA</name>
        <dbReference type="ChEBI" id="CHEBI:57287"/>
    </ligand>
</feature>
<feature type="binding site" evidence="5">
    <location>
        <position position="594"/>
    </location>
    <ligand>
        <name>CoA</name>
        <dbReference type="ChEBI" id="CHEBI:57287"/>
    </ligand>
</feature>
<evidence type="ECO:0000256" key="2">
    <source>
        <dbReference type="ARBA" id="ARBA00022679"/>
    </source>
</evidence>
<dbReference type="InterPro" id="IPR023213">
    <property type="entry name" value="CAT-like_dom_sf"/>
</dbReference>
<dbReference type="PANTHER" id="PTHR22589">
    <property type="entry name" value="CARNITINE O-ACYLTRANSFERASE"/>
    <property type="match status" value="1"/>
</dbReference>
<dbReference type="GO" id="GO:0019254">
    <property type="term" value="P:carnitine metabolic process, CoA-linked"/>
    <property type="evidence" value="ECO:0007669"/>
    <property type="project" value="TreeGrafter"/>
</dbReference>
<feature type="binding site" evidence="5">
    <location>
        <begin position="462"/>
        <end position="469"/>
    </location>
    <ligand>
        <name>CoA</name>
        <dbReference type="ChEBI" id="CHEBI:57287"/>
    </ligand>
</feature>
<evidence type="ECO:0000256" key="6">
    <source>
        <dbReference type="RuleBase" id="RU003801"/>
    </source>
</evidence>
<dbReference type="Pfam" id="PF00755">
    <property type="entry name" value="Carn_acyltransf"/>
    <property type="match status" value="1"/>
</dbReference>
<dbReference type="GO" id="GO:0005777">
    <property type="term" value="C:peroxisome"/>
    <property type="evidence" value="ECO:0007669"/>
    <property type="project" value="UniProtKB-SubCell"/>
</dbReference>
<feature type="domain" description="Choline/carnitine acyltransferase" evidence="7">
    <location>
        <begin position="77"/>
        <end position="646"/>
    </location>
</feature>
<dbReference type="InterPro" id="IPR039551">
    <property type="entry name" value="Cho/carn_acyl_trans"/>
</dbReference>
<feature type="binding site" evidence="5">
    <location>
        <position position="495"/>
    </location>
    <ligand>
        <name>CoA</name>
        <dbReference type="ChEBI" id="CHEBI:57287"/>
    </ligand>
</feature>